<name>A0A2X2JFT6_SPHMU</name>
<dbReference type="Gene3D" id="2.60.40.1250">
    <property type="entry name" value="Thiol:disulfide interchange protein DsbD, N-terminal domain"/>
    <property type="match status" value="1"/>
</dbReference>
<dbReference type="GO" id="GO:0045454">
    <property type="term" value="P:cell redox homeostasis"/>
    <property type="evidence" value="ECO:0007669"/>
    <property type="project" value="TreeGrafter"/>
</dbReference>
<evidence type="ECO:0000313" key="4">
    <source>
        <dbReference type="EMBL" id="VXD08322.1"/>
    </source>
</evidence>
<dbReference type="GO" id="GO:0015035">
    <property type="term" value="F:protein-disulfide reductase activity"/>
    <property type="evidence" value="ECO:0007669"/>
    <property type="project" value="TreeGrafter"/>
</dbReference>
<keyword evidence="4" id="KW-0813">Transport</keyword>
<dbReference type="EMBL" id="CABWMV010000028">
    <property type="protein sequence ID" value="VXD08322.1"/>
    <property type="molecule type" value="Genomic_DNA"/>
</dbReference>
<dbReference type="GeneID" id="97179641"/>
<evidence type="ECO:0000313" key="3">
    <source>
        <dbReference type="EMBL" id="SPZ92748.1"/>
    </source>
</evidence>
<evidence type="ECO:0000313" key="6">
    <source>
        <dbReference type="Proteomes" id="UP000432350"/>
    </source>
</evidence>
<protein>
    <submittedName>
        <fullName evidence="4">Sugar transporter</fullName>
    </submittedName>
    <submittedName>
        <fullName evidence="3">Thiol:disulfide interchange protein</fullName>
    </submittedName>
</protein>
<keyword evidence="1" id="KW-0732">Signal</keyword>
<keyword evidence="4" id="KW-0762">Sugar transport</keyword>
<dbReference type="InterPro" id="IPR036929">
    <property type="entry name" value="DsbDN_sf"/>
</dbReference>
<evidence type="ECO:0000313" key="5">
    <source>
        <dbReference type="Proteomes" id="UP000251241"/>
    </source>
</evidence>
<dbReference type="InterPro" id="IPR028250">
    <property type="entry name" value="DsbDN"/>
</dbReference>
<dbReference type="PANTHER" id="PTHR32234">
    <property type="entry name" value="THIOL:DISULFIDE INTERCHANGE PROTEIN DSBD"/>
    <property type="match status" value="1"/>
</dbReference>
<feature type="chain" id="PRO_5035056176" evidence="1">
    <location>
        <begin position="21"/>
        <end position="149"/>
    </location>
</feature>
<dbReference type="Pfam" id="PF11412">
    <property type="entry name" value="DsbD_N"/>
    <property type="match status" value="1"/>
</dbReference>
<feature type="domain" description="Thiol:disulfide interchange protein DsbD N-terminal" evidence="2">
    <location>
        <begin position="36"/>
        <end position="145"/>
    </location>
</feature>
<accession>A0A2X2JFT6</accession>
<proteinExistence type="predicted"/>
<accession>A0A654DSZ0</accession>
<gene>
    <name evidence="3" type="ORF">NCTC11343_04733</name>
    <name evidence="4" type="ORF">SPHINGO8BC_90449</name>
</gene>
<evidence type="ECO:0000259" key="2">
    <source>
        <dbReference type="Pfam" id="PF11412"/>
    </source>
</evidence>
<reference evidence="3 5" key="1">
    <citation type="submission" date="2018-06" db="EMBL/GenBank/DDBJ databases">
        <authorList>
            <consortium name="Pathogen Informatics"/>
            <person name="Doyle S."/>
        </authorList>
    </citation>
    <scope>NUCLEOTIDE SEQUENCE [LARGE SCALE GENOMIC DNA]</scope>
    <source>
        <strain evidence="3 5">NCTC11343</strain>
    </source>
</reference>
<dbReference type="PANTHER" id="PTHR32234:SF0">
    <property type="entry name" value="THIOL:DISULFIDE INTERCHANGE PROTEIN DSBD"/>
    <property type="match status" value="1"/>
</dbReference>
<dbReference type="Proteomes" id="UP000432350">
    <property type="component" value="Unassembled WGS sequence"/>
</dbReference>
<organism evidence="3 5">
    <name type="scientific">Sphingobacterium multivorum</name>
    <dbReference type="NCBI Taxonomy" id="28454"/>
    <lineage>
        <taxon>Bacteria</taxon>
        <taxon>Pseudomonadati</taxon>
        <taxon>Bacteroidota</taxon>
        <taxon>Sphingobacteriia</taxon>
        <taxon>Sphingobacteriales</taxon>
        <taxon>Sphingobacteriaceae</taxon>
        <taxon>Sphingobacterium</taxon>
    </lineage>
</organism>
<reference evidence="4 6" key="2">
    <citation type="submission" date="2019-10" db="EMBL/GenBank/DDBJ databases">
        <authorList>
            <person name="Karimi E."/>
        </authorList>
    </citation>
    <scope>NUCLEOTIDE SEQUENCE [LARGE SCALE GENOMIC DNA]</scope>
    <source>
        <strain evidence="4">Sphingobacterium sp. 8BC</strain>
    </source>
</reference>
<evidence type="ECO:0000256" key="1">
    <source>
        <dbReference type="SAM" id="SignalP"/>
    </source>
</evidence>
<sequence>MKKILLLLTVVMFVVSGAFAQIHKPVKWTVASKKLNNKEAMVYVKATIQDGWHIYSQNVKDGGPIPTSFNFGKAADYVLVGKTAEPKPKIKHEEVFKMDVGYFTNEVIFQQKVSLTKGTATVKGTVEWQACDASQCLPPDEYAFAVTIK</sequence>
<dbReference type="RefSeq" id="WP_112376009.1">
    <property type="nucleotide sequence ID" value="NZ_CP068089.1"/>
</dbReference>
<dbReference type="EMBL" id="UAUU01000011">
    <property type="protein sequence ID" value="SPZ92748.1"/>
    <property type="molecule type" value="Genomic_DNA"/>
</dbReference>
<dbReference type="Proteomes" id="UP000251241">
    <property type="component" value="Unassembled WGS sequence"/>
</dbReference>
<feature type="signal peptide" evidence="1">
    <location>
        <begin position="1"/>
        <end position="20"/>
    </location>
</feature>
<dbReference type="AlphaFoldDB" id="A0A2X2JFT6"/>